<name>A0A8S4FTA7_PLUXY</name>
<dbReference type="EMBL" id="CAJHNJ030000041">
    <property type="protein sequence ID" value="CAG9130404.1"/>
    <property type="molecule type" value="Genomic_DNA"/>
</dbReference>
<dbReference type="AlphaFoldDB" id="A0A8S4FTA7"/>
<organism evidence="2 3">
    <name type="scientific">Plutella xylostella</name>
    <name type="common">Diamondback moth</name>
    <name type="synonym">Plutella maculipennis</name>
    <dbReference type="NCBI Taxonomy" id="51655"/>
    <lineage>
        <taxon>Eukaryota</taxon>
        <taxon>Metazoa</taxon>
        <taxon>Ecdysozoa</taxon>
        <taxon>Arthropoda</taxon>
        <taxon>Hexapoda</taxon>
        <taxon>Insecta</taxon>
        <taxon>Pterygota</taxon>
        <taxon>Neoptera</taxon>
        <taxon>Endopterygota</taxon>
        <taxon>Lepidoptera</taxon>
        <taxon>Glossata</taxon>
        <taxon>Ditrysia</taxon>
        <taxon>Yponomeutoidea</taxon>
        <taxon>Plutellidae</taxon>
        <taxon>Plutella</taxon>
    </lineage>
</organism>
<dbReference type="Proteomes" id="UP000653454">
    <property type="component" value="Unassembled WGS sequence"/>
</dbReference>
<evidence type="ECO:0000259" key="1">
    <source>
        <dbReference type="SMART" id="SM00587"/>
    </source>
</evidence>
<gene>
    <name evidence="2" type="ORF">PLXY2_LOCUS9859</name>
</gene>
<dbReference type="InterPro" id="IPR011009">
    <property type="entry name" value="Kinase-like_dom_sf"/>
</dbReference>
<dbReference type="InterPro" id="IPR015897">
    <property type="entry name" value="CHK_kinase-like"/>
</dbReference>
<comment type="caution">
    <text evidence="2">The sequence shown here is derived from an EMBL/GenBank/DDBJ whole genome shotgun (WGS) entry which is preliminary data.</text>
</comment>
<feature type="domain" description="CHK kinase-like" evidence="1">
    <location>
        <begin position="130"/>
        <end position="321"/>
    </location>
</feature>
<reference evidence="2" key="1">
    <citation type="submission" date="2020-11" db="EMBL/GenBank/DDBJ databases">
        <authorList>
            <person name="Whiteford S."/>
        </authorList>
    </citation>
    <scope>NUCLEOTIDE SEQUENCE</scope>
</reference>
<evidence type="ECO:0000313" key="3">
    <source>
        <dbReference type="Proteomes" id="UP000653454"/>
    </source>
</evidence>
<protein>
    <submittedName>
        <fullName evidence="2">(diamondback moth) hypothetical protein</fullName>
    </submittedName>
</protein>
<evidence type="ECO:0000313" key="2">
    <source>
        <dbReference type="EMBL" id="CAG9130404.1"/>
    </source>
</evidence>
<proteinExistence type="predicted"/>
<dbReference type="InterPro" id="IPR004119">
    <property type="entry name" value="EcKL"/>
</dbReference>
<sequence length="411" mass="46866">MEFVGEIENLSDIQRKAVEKALEKLDHGGGPVTVETVGKKGDNYVASVLRIKADTKDGRPIRMVAKVAPTNEVLRMMIQAAKLFSNETIMYEEVLPKFDELQNAADVPPHNRILRAKCYGTVSDELNELILLEDLKERDLEMRDRMVSLTNDEVRMALKQLAQIHALSFALQDKEPELHKKYANLLFDTWSQPQNEDMKKSFVALEQMLLGFLKSDEDKKRAQGAVSNIGEVAENLRKSNENGKYSVILQGDCWANNIMFKLQEGKSVECMMIDYQLSRLSSPVVDILYLIFNCTDLATRKDHYNDWLDHYYKVLDDSLFHYNLKSNFVYPRDKMDADLKRYGKFCLGLSLVLASVIFRESDEAFDLSDIQDQAALEADPGGMGMMKQGTLVRVARRVQDLVDSFIAYGYL</sequence>
<dbReference type="SMART" id="SM00587">
    <property type="entry name" value="CHK"/>
    <property type="match status" value="1"/>
</dbReference>
<keyword evidence="3" id="KW-1185">Reference proteome</keyword>
<dbReference type="Pfam" id="PF02958">
    <property type="entry name" value="EcKL"/>
    <property type="match status" value="1"/>
</dbReference>
<accession>A0A8S4FTA7</accession>
<dbReference type="PANTHER" id="PTHR11012:SF30">
    <property type="entry name" value="PROTEIN KINASE-LIKE DOMAIN-CONTAINING"/>
    <property type="match status" value="1"/>
</dbReference>
<dbReference type="SUPFAM" id="SSF56112">
    <property type="entry name" value="Protein kinase-like (PK-like)"/>
    <property type="match status" value="1"/>
</dbReference>
<dbReference type="PANTHER" id="PTHR11012">
    <property type="entry name" value="PROTEIN KINASE-LIKE DOMAIN-CONTAINING"/>
    <property type="match status" value="1"/>
</dbReference>
<dbReference type="Gene3D" id="3.90.1200.10">
    <property type="match status" value="1"/>
</dbReference>